<gene>
    <name evidence="2" type="ORF">ABEG20_14530</name>
</gene>
<reference evidence="2" key="1">
    <citation type="submission" date="2024-05" db="EMBL/GenBank/DDBJ databases">
        <authorList>
            <person name="Kim S."/>
            <person name="Heo J."/>
            <person name="Choi H."/>
            <person name="Choi Y."/>
            <person name="Kwon S.-W."/>
            <person name="Kim Y."/>
        </authorList>
    </citation>
    <scope>NUCLEOTIDE SEQUENCE</scope>
    <source>
        <strain evidence="2">KACC 23697</strain>
    </source>
</reference>
<accession>A0AAU7K275</accession>
<keyword evidence="1" id="KW-0472">Membrane</keyword>
<feature type="transmembrane region" description="Helical" evidence="1">
    <location>
        <begin position="9"/>
        <end position="30"/>
    </location>
</feature>
<proteinExistence type="predicted"/>
<sequence length="90" mass="10572">MEKVNHQKIIISTLLKVLLMIIVIFILNSWPNIKQSFSGNVPPFDYWLNHSFKISNIILILGFGGYFYYKDLTDQKELIEKSKNTDQHEV</sequence>
<evidence type="ECO:0000313" key="2">
    <source>
        <dbReference type="EMBL" id="XBO46506.1"/>
    </source>
</evidence>
<dbReference type="AlphaFoldDB" id="A0AAU7K275"/>
<protein>
    <submittedName>
        <fullName evidence="2">Uncharacterized protein</fullName>
    </submittedName>
</protein>
<dbReference type="RefSeq" id="WP_406824046.1">
    <property type="nucleotide sequence ID" value="NZ_CP157485.1"/>
</dbReference>
<dbReference type="EMBL" id="CP157485">
    <property type="protein sequence ID" value="XBO46506.1"/>
    <property type="molecule type" value="Genomic_DNA"/>
</dbReference>
<keyword evidence="1" id="KW-0812">Transmembrane</keyword>
<evidence type="ECO:0000256" key="1">
    <source>
        <dbReference type="SAM" id="Phobius"/>
    </source>
</evidence>
<name>A0AAU7K275_9SPHI</name>
<organism evidence="2">
    <name type="scientific">Pedobacter sp. KACC 23697</name>
    <dbReference type="NCBI Taxonomy" id="3149230"/>
    <lineage>
        <taxon>Bacteria</taxon>
        <taxon>Pseudomonadati</taxon>
        <taxon>Bacteroidota</taxon>
        <taxon>Sphingobacteriia</taxon>
        <taxon>Sphingobacteriales</taxon>
        <taxon>Sphingobacteriaceae</taxon>
        <taxon>Pedobacter</taxon>
    </lineage>
</organism>
<feature type="transmembrane region" description="Helical" evidence="1">
    <location>
        <begin position="50"/>
        <end position="69"/>
    </location>
</feature>
<keyword evidence="1" id="KW-1133">Transmembrane helix</keyword>